<sequence>MKSAPNLRYRIYVDSSVAWNDQLTVFLSKTFLSALAKIRTTANIDVRIPRIVADEIIYQKSSLLAAEAAQLRHSKKQVNLATTCPFDDVPDDATLLQQLKKRFDSFLRQHDITIIEPSIRAIDWGRLIYDSTWRQPPFETFSGDKSKWEKGFRDRLILETIAHDVSTANDTGIAVVCSDIRLRTALKQNLPSEKPVLIFATMSELLDHLELLRHDMTDADIREALALTQSTFVGTEDEPGLLPASALEKITDLTGDRLSQLKPAEAFRVRSANQDSVIDELYPMLHGTGNPALRVWALKDWEAVGKPDFIPLTSTLEGADHDGKLLNLTWRTPLLATQAFVELGNDPRQSAQWSDVVVKALGFSVYWNVVIKAGEVQSSKLLEVMNDQIDTVVLRPDQEFLAEYAPSFASDYLLEATAAANVIATLFSTRA</sequence>
<evidence type="ECO:0000259" key="1">
    <source>
        <dbReference type="Pfam" id="PF16289"/>
    </source>
</evidence>
<dbReference type="EMBL" id="VAUV01000013">
    <property type="protein sequence ID" value="TLD69391.1"/>
    <property type="molecule type" value="Genomic_DNA"/>
</dbReference>
<organism evidence="2 3">
    <name type="scientific">Phragmitibacter flavus</name>
    <dbReference type="NCBI Taxonomy" id="2576071"/>
    <lineage>
        <taxon>Bacteria</taxon>
        <taxon>Pseudomonadati</taxon>
        <taxon>Verrucomicrobiota</taxon>
        <taxon>Verrucomicrobiia</taxon>
        <taxon>Verrucomicrobiales</taxon>
        <taxon>Verrucomicrobiaceae</taxon>
        <taxon>Phragmitibacter</taxon>
    </lineage>
</organism>
<evidence type="ECO:0000313" key="3">
    <source>
        <dbReference type="Proteomes" id="UP000306196"/>
    </source>
</evidence>
<keyword evidence="3" id="KW-1185">Reference proteome</keyword>
<accession>A0A5R8KAR0</accession>
<gene>
    <name evidence="2" type="ORF">FEM03_17235</name>
</gene>
<dbReference type="RefSeq" id="WP_138087534.1">
    <property type="nucleotide sequence ID" value="NZ_VAUV01000013.1"/>
</dbReference>
<protein>
    <recommendedName>
        <fullName evidence="1">DUF4935 domain-containing protein</fullName>
    </recommendedName>
</protein>
<evidence type="ECO:0000313" key="2">
    <source>
        <dbReference type="EMBL" id="TLD69391.1"/>
    </source>
</evidence>
<feature type="domain" description="DUF4935" evidence="1">
    <location>
        <begin position="12"/>
        <end position="179"/>
    </location>
</feature>
<comment type="caution">
    <text evidence="2">The sequence shown here is derived from an EMBL/GenBank/DDBJ whole genome shotgun (WGS) entry which is preliminary data.</text>
</comment>
<name>A0A5R8KAR0_9BACT</name>
<dbReference type="OrthoDB" id="5657208at2"/>
<dbReference type="AlphaFoldDB" id="A0A5R8KAR0"/>
<proteinExistence type="predicted"/>
<dbReference type="InterPro" id="IPR032557">
    <property type="entry name" value="DUF4935"/>
</dbReference>
<dbReference type="Pfam" id="PF16289">
    <property type="entry name" value="PIN_12"/>
    <property type="match status" value="1"/>
</dbReference>
<dbReference type="Proteomes" id="UP000306196">
    <property type="component" value="Unassembled WGS sequence"/>
</dbReference>
<reference evidence="2 3" key="1">
    <citation type="submission" date="2019-05" db="EMBL/GenBank/DDBJ databases">
        <title>Verrucobacter flavum gen. nov., sp. nov. a new member of the family Verrucomicrobiaceae.</title>
        <authorList>
            <person name="Szuroczki S."/>
            <person name="Abbaszade G."/>
            <person name="Szabo A."/>
            <person name="Felfoldi T."/>
            <person name="Schumann P."/>
            <person name="Boka K."/>
            <person name="Keki Z."/>
            <person name="Toumi M."/>
            <person name="Toth E."/>
        </authorList>
    </citation>
    <scope>NUCLEOTIDE SEQUENCE [LARGE SCALE GENOMIC DNA]</scope>
    <source>
        <strain evidence="2 3">MG-N-17</strain>
    </source>
</reference>